<dbReference type="Gene3D" id="1.20.1050.10">
    <property type="match status" value="1"/>
</dbReference>
<evidence type="ECO:0000256" key="5">
    <source>
        <dbReference type="ARBA" id="ARBA00032759"/>
    </source>
</evidence>
<dbReference type="GO" id="GO:0004364">
    <property type="term" value="F:glutathione transferase activity"/>
    <property type="evidence" value="ECO:0007669"/>
    <property type="project" value="UniProtKB-EC"/>
</dbReference>
<dbReference type="GO" id="GO:0005829">
    <property type="term" value="C:cytosol"/>
    <property type="evidence" value="ECO:0007669"/>
    <property type="project" value="TreeGrafter"/>
</dbReference>
<dbReference type="Pfam" id="PF02798">
    <property type="entry name" value="GST_N"/>
    <property type="match status" value="1"/>
</dbReference>
<dbReference type="AlphaFoldDB" id="A0AA36D7K4"/>
<dbReference type="PANTHER" id="PTHR11571:SF141">
    <property type="entry name" value="GLUTATHIONE S-TRANSFERASE"/>
    <property type="match status" value="1"/>
</dbReference>
<evidence type="ECO:0000256" key="3">
    <source>
        <dbReference type="ARBA" id="ARBA00012452"/>
    </source>
</evidence>
<evidence type="ECO:0000259" key="6">
    <source>
        <dbReference type="PROSITE" id="PS50404"/>
    </source>
</evidence>
<evidence type="ECO:0000256" key="1">
    <source>
        <dbReference type="ARBA" id="ARBA00007297"/>
    </source>
</evidence>
<dbReference type="GO" id="GO:0006749">
    <property type="term" value="P:glutathione metabolic process"/>
    <property type="evidence" value="ECO:0007669"/>
    <property type="project" value="TreeGrafter"/>
</dbReference>
<protein>
    <recommendedName>
        <fullName evidence="3">glutathione transferase</fullName>
        <ecNumber evidence="3">2.5.1.18</ecNumber>
    </recommendedName>
    <alternativeName>
        <fullName evidence="5">GST class-pi</fullName>
    </alternativeName>
</protein>
<sequence length="181" mass="21390">MEKYVLSYFNYRGRAEAIRLMLIDHTIPFAEHTIHEKEWASLRTSYPFLQVPTLRIDGHTTIAQTGAIMRYFGRKLATMVDVLFEATRDWRNRYQRLIYEEYEEQKTNYIDHYLPKQIANFEKIFATRGYEGPYLLGKKLSIADYALFEELCVSKLLAPDCMEYINRRSIRSLPVNGNGKQ</sequence>
<keyword evidence="4" id="KW-0808">Transferase</keyword>
<dbReference type="PROSITE" id="PS50404">
    <property type="entry name" value="GST_NTER"/>
    <property type="match status" value="1"/>
</dbReference>
<feature type="non-terminal residue" evidence="7">
    <location>
        <position position="181"/>
    </location>
</feature>
<evidence type="ECO:0000256" key="4">
    <source>
        <dbReference type="ARBA" id="ARBA00022679"/>
    </source>
</evidence>
<dbReference type="InterPro" id="IPR050213">
    <property type="entry name" value="GST_superfamily"/>
</dbReference>
<dbReference type="InterPro" id="IPR036282">
    <property type="entry name" value="Glutathione-S-Trfase_C_sf"/>
</dbReference>
<accession>A0AA36D7K4</accession>
<dbReference type="Proteomes" id="UP001177023">
    <property type="component" value="Unassembled WGS sequence"/>
</dbReference>
<comment type="caution">
    <text evidence="7">The sequence shown here is derived from an EMBL/GenBank/DDBJ whole genome shotgun (WGS) entry which is preliminary data.</text>
</comment>
<reference evidence="7" key="1">
    <citation type="submission" date="2023-06" db="EMBL/GenBank/DDBJ databases">
        <authorList>
            <person name="Delattre M."/>
        </authorList>
    </citation>
    <scope>NUCLEOTIDE SEQUENCE</scope>
    <source>
        <strain evidence="7">AF72</strain>
    </source>
</reference>
<comment type="subunit">
    <text evidence="2">Homodimer.</text>
</comment>
<comment type="similarity">
    <text evidence="1">Belongs to the GST superfamily. Pi family.</text>
</comment>
<dbReference type="InterPro" id="IPR040079">
    <property type="entry name" value="Glutathione_S-Trfase"/>
</dbReference>
<dbReference type="SUPFAM" id="SSF52833">
    <property type="entry name" value="Thioredoxin-like"/>
    <property type="match status" value="1"/>
</dbReference>
<dbReference type="Gene3D" id="3.40.30.10">
    <property type="entry name" value="Glutaredoxin"/>
    <property type="match status" value="1"/>
</dbReference>
<proteinExistence type="inferred from homology"/>
<dbReference type="Pfam" id="PF14497">
    <property type="entry name" value="GST_C_3"/>
    <property type="match status" value="1"/>
</dbReference>
<dbReference type="SFLD" id="SFLDS00019">
    <property type="entry name" value="Glutathione_Transferase_(cytos"/>
    <property type="match status" value="1"/>
</dbReference>
<dbReference type="FunFam" id="1.20.1050.10:FF:000020">
    <property type="entry name" value="Glutathione S-transferase P 1"/>
    <property type="match status" value="1"/>
</dbReference>
<keyword evidence="8" id="KW-1185">Reference proteome</keyword>
<dbReference type="PANTHER" id="PTHR11571">
    <property type="entry name" value="GLUTATHIONE S-TRANSFERASE"/>
    <property type="match status" value="1"/>
</dbReference>
<evidence type="ECO:0000313" key="7">
    <source>
        <dbReference type="EMBL" id="CAJ0582554.1"/>
    </source>
</evidence>
<evidence type="ECO:0000313" key="8">
    <source>
        <dbReference type="Proteomes" id="UP001177023"/>
    </source>
</evidence>
<feature type="domain" description="GST N-terminal" evidence="6">
    <location>
        <begin position="2"/>
        <end position="80"/>
    </location>
</feature>
<dbReference type="EMBL" id="CATQJA010002664">
    <property type="protein sequence ID" value="CAJ0582554.1"/>
    <property type="molecule type" value="Genomic_DNA"/>
</dbReference>
<organism evidence="7 8">
    <name type="scientific">Mesorhabditis spiculigera</name>
    <dbReference type="NCBI Taxonomy" id="96644"/>
    <lineage>
        <taxon>Eukaryota</taxon>
        <taxon>Metazoa</taxon>
        <taxon>Ecdysozoa</taxon>
        <taxon>Nematoda</taxon>
        <taxon>Chromadorea</taxon>
        <taxon>Rhabditida</taxon>
        <taxon>Rhabditina</taxon>
        <taxon>Rhabditomorpha</taxon>
        <taxon>Rhabditoidea</taxon>
        <taxon>Rhabditidae</taxon>
        <taxon>Mesorhabditinae</taxon>
        <taxon>Mesorhabditis</taxon>
    </lineage>
</organism>
<name>A0AA36D7K4_9BILA</name>
<gene>
    <name evidence="7" type="ORF">MSPICULIGERA_LOCUS20684</name>
</gene>
<dbReference type="EC" id="2.5.1.18" evidence="3"/>
<dbReference type="InterPro" id="IPR004046">
    <property type="entry name" value="GST_C"/>
</dbReference>
<dbReference type="SUPFAM" id="SSF47616">
    <property type="entry name" value="GST C-terminal domain-like"/>
    <property type="match status" value="1"/>
</dbReference>
<dbReference type="CDD" id="cd03039">
    <property type="entry name" value="GST_N_Sigma_like"/>
    <property type="match status" value="1"/>
</dbReference>
<dbReference type="InterPro" id="IPR004045">
    <property type="entry name" value="Glutathione_S-Trfase_N"/>
</dbReference>
<dbReference type="InterPro" id="IPR036249">
    <property type="entry name" value="Thioredoxin-like_sf"/>
</dbReference>
<evidence type="ECO:0000256" key="2">
    <source>
        <dbReference type="ARBA" id="ARBA00011738"/>
    </source>
</evidence>